<dbReference type="HAMAP" id="MF_00905">
    <property type="entry name" value="cAMP_phosphodiest_CpdA"/>
    <property type="match status" value="1"/>
</dbReference>
<dbReference type="InterPro" id="IPR050884">
    <property type="entry name" value="CNP_phosphodiesterase-III"/>
</dbReference>
<evidence type="ECO:0000313" key="7">
    <source>
        <dbReference type="EMBL" id="TCP12729.1"/>
    </source>
</evidence>
<keyword evidence="3 5" id="KW-0408">Iron</keyword>
<organism evidence="7 8">
    <name type="scientific">Bisgaardia hudsonensis</name>
    <dbReference type="NCBI Taxonomy" id="109472"/>
    <lineage>
        <taxon>Bacteria</taxon>
        <taxon>Pseudomonadati</taxon>
        <taxon>Pseudomonadota</taxon>
        <taxon>Gammaproteobacteria</taxon>
        <taxon>Pasteurellales</taxon>
        <taxon>Pasteurellaceae</taxon>
        <taxon>Bisgaardia</taxon>
    </lineage>
</organism>
<keyword evidence="5" id="KW-0114">cAMP</keyword>
<dbReference type="RefSeq" id="WP_132023257.1">
    <property type="nucleotide sequence ID" value="NZ_CP016605.1"/>
</dbReference>
<dbReference type="SUPFAM" id="SSF56300">
    <property type="entry name" value="Metallo-dependent phosphatases"/>
    <property type="match status" value="1"/>
</dbReference>
<feature type="binding site" evidence="5">
    <location>
        <position position="23"/>
    </location>
    <ligand>
        <name>Fe cation</name>
        <dbReference type="ChEBI" id="CHEBI:24875"/>
        <label>1</label>
    </ligand>
</feature>
<keyword evidence="5" id="KW-0547">Nucleotide-binding</keyword>
<dbReference type="InterPro" id="IPR046379">
    <property type="entry name" value="cAMP_phosphodiest_CpdA"/>
</dbReference>
<feature type="binding site" evidence="5">
    <location>
        <begin position="93"/>
        <end position="94"/>
    </location>
    <ligand>
        <name>AMP</name>
        <dbReference type="ChEBI" id="CHEBI:456215"/>
    </ligand>
</feature>
<sequence>MVNTYKYQSSDNIIRLVQVTDPHLFQDEMSELLGINTQASFSQVLQEIQESTFDYDFVLATGDLVQDSSEEGYLRFCQGINKLQKKVFWIPGNHDFQPKMFEILNENQGNISPLKHLLLGDFWQVIMLDSQVFGVSYGELSQHQLDFLHSKLQAYPERYALIVLHHHIVLTNSAWLDQHNLRNIQEFKQIVTKFPNVKGILCGHIHQAVDSEWFGIKMMATPSTCIQFKADSNNFALDAVQPGWREIALYDNGFIETSVKRVQKAVFLPNMLSDGY</sequence>
<dbReference type="EC" id="3.1.4.53" evidence="5"/>
<dbReference type="GO" id="GO:0000166">
    <property type="term" value="F:nucleotide binding"/>
    <property type="evidence" value="ECO:0007669"/>
    <property type="project" value="UniProtKB-UniRule"/>
</dbReference>
<evidence type="ECO:0000256" key="5">
    <source>
        <dbReference type="HAMAP-Rule" id="MF_00905"/>
    </source>
</evidence>
<dbReference type="GO" id="GO:0004115">
    <property type="term" value="F:3',5'-cyclic-AMP phosphodiesterase activity"/>
    <property type="evidence" value="ECO:0007669"/>
    <property type="project" value="UniProtKB-UniRule"/>
</dbReference>
<evidence type="ECO:0000256" key="4">
    <source>
        <dbReference type="ARBA" id="ARBA00025742"/>
    </source>
</evidence>
<feature type="binding site" evidence="5">
    <location>
        <position position="165"/>
    </location>
    <ligand>
        <name>Fe cation</name>
        <dbReference type="ChEBI" id="CHEBI:24875"/>
        <label>2</label>
    </ligand>
</feature>
<evidence type="ECO:0000256" key="2">
    <source>
        <dbReference type="ARBA" id="ARBA00022801"/>
    </source>
</evidence>
<reference evidence="7 8" key="1">
    <citation type="submission" date="2019-03" db="EMBL/GenBank/DDBJ databases">
        <title>Genomic Encyclopedia of Type Strains, Phase IV (KMG-IV): sequencing the most valuable type-strain genomes for metagenomic binning, comparative biology and taxonomic classification.</title>
        <authorList>
            <person name="Goeker M."/>
        </authorList>
    </citation>
    <scope>NUCLEOTIDE SEQUENCE [LARGE SCALE GENOMIC DNA]</scope>
    <source>
        <strain evidence="7 8">DSM 28231</strain>
    </source>
</reference>
<dbReference type="CDD" id="cd07402">
    <property type="entry name" value="MPP_GpdQ"/>
    <property type="match status" value="1"/>
</dbReference>
<proteinExistence type="inferred from homology"/>
<dbReference type="Pfam" id="PF00149">
    <property type="entry name" value="Metallophos"/>
    <property type="match status" value="1"/>
</dbReference>
<evidence type="ECO:0000256" key="3">
    <source>
        <dbReference type="ARBA" id="ARBA00023004"/>
    </source>
</evidence>
<comment type="function">
    <text evidence="5">Hydrolyzes cAMP to 5'-AMP. Plays an important regulatory role in modulating the intracellular concentration of cAMP, thereby influencing cAMP-dependent processes.</text>
</comment>
<feature type="binding site" evidence="5">
    <location>
        <position position="206"/>
    </location>
    <ligand>
        <name>AMP</name>
        <dbReference type="ChEBI" id="CHEBI:456215"/>
    </ligand>
</feature>
<dbReference type="Proteomes" id="UP000294841">
    <property type="component" value="Unassembled WGS sequence"/>
</dbReference>
<comment type="catalytic activity">
    <reaction evidence="5">
        <text>3',5'-cyclic AMP + H2O = AMP + H(+)</text>
        <dbReference type="Rhea" id="RHEA:25277"/>
        <dbReference type="ChEBI" id="CHEBI:15377"/>
        <dbReference type="ChEBI" id="CHEBI:15378"/>
        <dbReference type="ChEBI" id="CHEBI:58165"/>
        <dbReference type="ChEBI" id="CHEBI:456215"/>
        <dbReference type="EC" id="3.1.4.53"/>
    </reaction>
</comment>
<comment type="similarity">
    <text evidence="4 5">Belongs to the cyclic nucleotide phosphodiesterase class-III family.</text>
</comment>
<comment type="caution">
    <text evidence="7">The sequence shown here is derived from an EMBL/GenBank/DDBJ whole genome shotgun (WGS) entry which is preliminary data.</text>
</comment>
<evidence type="ECO:0000313" key="8">
    <source>
        <dbReference type="Proteomes" id="UP000294841"/>
    </source>
</evidence>
<protein>
    <recommendedName>
        <fullName evidence="5">3',5'-cyclic adenosine monophosphate phosphodiesterase CpdA</fullName>
        <shortName evidence="5">3',5'-cyclic AMP phosphodiesterase</shortName>
        <shortName evidence="5">cAMP phosphodiesterase</shortName>
        <ecNumber evidence="5">3.1.4.53</ecNumber>
    </recommendedName>
</protein>
<feature type="binding site" evidence="5">
    <location>
        <position position="206"/>
    </location>
    <ligand>
        <name>Fe cation</name>
        <dbReference type="ChEBI" id="CHEBI:24875"/>
        <label>1</label>
    </ligand>
</feature>
<feature type="binding site" evidence="5">
    <location>
        <position position="63"/>
    </location>
    <ligand>
        <name>Fe cation</name>
        <dbReference type="ChEBI" id="CHEBI:24875"/>
        <label>1</label>
    </ligand>
</feature>
<name>A0A4R2N050_9PAST</name>
<keyword evidence="1 5" id="KW-0479">Metal-binding</keyword>
<feature type="binding site" evidence="5">
    <location>
        <position position="63"/>
    </location>
    <ligand>
        <name>AMP</name>
        <dbReference type="ChEBI" id="CHEBI:456215"/>
    </ligand>
</feature>
<dbReference type="PANTHER" id="PTHR42988:SF2">
    <property type="entry name" value="CYCLIC NUCLEOTIDE PHOSPHODIESTERASE CBUA0032-RELATED"/>
    <property type="match status" value="1"/>
</dbReference>
<dbReference type="InterPro" id="IPR004843">
    <property type="entry name" value="Calcineurin-like_PHP"/>
</dbReference>
<dbReference type="Gene3D" id="3.60.21.10">
    <property type="match status" value="1"/>
</dbReference>
<dbReference type="AlphaFoldDB" id="A0A4R2N050"/>
<dbReference type="InterPro" id="IPR026575">
    <property type="entry name" value="GpdQ/CpdA-like"/>
</dbReference>
<accession>A0A4R2N050</accession>
<dbReference type="EMBL" id="SLXI01000003">
    <property type="protein sequence ID" value="TCP12729.1"/>
    <property type="molecule type" value="Genomic_DNA"/>
</dbReference>
<comment type="cofactor">
    <cofactor evidence="5">
        <name>Fe(2+)</name>
        <dbReference type="ChEBI" id="CHEBI:29033"/>
    </cofactor>
    <text evidence="5">Binds 2 Fe(2+) ions per subunit.</text>
</comment>
<gene>
    <name evidence="5" type="primary">cpdA</name>
    <name evidence="7" type="ORF">EV697_10332</name>
</gene>
<keyword evidence="8" id="KW-1185">Reference proteome</keyword>
<dbReference type="InterPro" id="IPR029052">
    <property type="entry name" value="Metallo-depent_PP-like"/>
</dbReference>
<evidence type="ECO:0000256" key="1">
    <source>
        <dbReference type="ARBA" id="ARBA00022723"/>
    </source>
</evidence>
<feature type="binding site" evidence="5">
    <location>
        <position position="63"/>
    </location>
    <ligand>
        <name>Fe cation</name>
        <dbReference type="ChEBI" id="CHEBI:24875"/>
        <label>2</label>
    </ligand>
</feature>
<feature type="binding site" evidence="5">
    <location>
        <position position="93"/>
    </location>
    <ligand>
        <name>Fe cation</name>
        <dbReference type="ChEBI" id="CHEBI:24875"/>
        <label>2</label>
    </ligand>
</feature>
<feature type="binding site" evidence="5">
    <location>
        <position position="204"/>
    </location>
    <ligand>
        <name>Fe cation</name>
        <dbReference type="ChEBI" id="CHEBI:24875"/>
        <label>2</label>
    </ligand>
</feature>
<dbReference type="GO" id="GO:0046872">
    <property type="term" value="F:metal ion binding"/>
    <property type="evidence" value="ECO:0007669"/>
    <property type="project" value="UniProtKB-UniRule"/>
</dbReference>
<feature type="binding site" evidence="5">
    <location>
        <position position="23"/>
    </location>
    <ligand>
        <name>AMP</name>
        <dbReference type="ChEBI" id="CHEBI:456215"/>
    </ligand>
</feature>
<dbReference type="NCBIfam" id="NF008359">
    <property type="entry name" value="PRK11148.1"/>
    <property type="match status" value="1"/>
</dbReference>
<evidence type="ECO:0000259" key="6">
    <source>
        <dbReference type="Pfam" id="PF00149"/>
    </source>
</evidence>
<keyword evidence="2 5" id="KW-0378">Hydrolase</keyword>
<feature type="domain" description="Calcineurin-like phosphoesterase" evidence="6">
    <location>
        <begin position="14"/>
        <end position="207"/>
    </location>
</feature>
<feature type="binding site" evidence="5">
    <location>
        <position position="21"/>
    </location>
    <ligand>
        <name>Fe cation</name>
        <dbReference type="ChEBI" id="CHEBI:24875"/>
        <label>1</label>
    </ligand>
</feature>
<dbReference type="PANTHER" id="PTHR42988">
    <property type="entry name" value="PHOSPHOHYDROLASE"/>
    <property type="match status" value="1"/>
</dbReference>
<dbReference type="OrthoDB" id="9784378at2"/>